<dbReference type="OrthoDB" id="185939at2"/>
<organism evidence="1 2">
    <name type="scientific">Clostridium cavendishii DSM 21758</name>
    <dbReference type="NCBI Taxonomy" id="1121302"/>
    <lineage>
        <taxon>Bacteria</taxon>
        <taxon>Bacillati</taxon>
        <taxon>Bacillota</taxon>
        <taxon>Clostridia</taxon>
        <taxon>Eubacteriales</taxon>
        <taxon>Clostridiaceae</taxon>
        <taxon>Clostridium</taxon>
    </lineage>
</organism>
<proteinExistence type="predicted"/>
<sequence length="164" mass="18688">MHNIRGFIAKNKIIKSLANDFVYADVTLLNQGFSMIFLVDKLYDDINELVNSNYKIEFDDEFGYFSPAIYNLLEIKSSHGKIAYIETDYFGGDGVQAAILFEKGLIKIGPNISKTLWDGKSNSYITTPKGERAINMILKELGVYRKGNMDEFDNIGLSLYRRMD</sequence>
<evidence type="ECO:0000313" key="1">
    <source>
        <dbReference type="EMBL" id="SHK36945.1"/>
    </source>
</evidence>
<evidence type="ECO:0000313" key="2">
    <source>
        <dbReference type="Proteomes" id="UP000184310"/>
    </source>
</evidence>
<dbReference type="Proteomes" id="UP000184310">
    <property type="component" value="Unassembled WGS sequence"/>
</dbReference>
<dbReference type="RefSeq" id="WP_072991468.1">
    <property type="nucleotide sequence ID" value="NZ_FQZB01000016.1"/>
</dbReference>
<gene>
    <name evidence="1" type="ORF">SAMN02745163_03692</name>
</gene>
<reference evidence="1 2" key="1">
    <citation type="submission" date="2016-11" db="EMBL/GenBank/DDBJ databases">
        <authorList>
            <person name="Jaros S."/>
            <person name="Januszkiewicz K."/>
            <person name="Wedrychowicz H."/>
        </authorList>
    </citation>
    <scope>NUCLEOTIDE SEQUENCE [LARGE SCALE GENOMIC DNA]</scope>
    <source>
        <strain evidence="1 2">DSM 21758</strain>
    </source>
</reference>
<dbReference type="AlphaFoldDB" id="A0A1M6RWL5"/>
<dbReference type="STRING" id="1121302.SAMN02745163_03692"/>
<name>A0A1M6RWL5_9CLOT</name>
<keyword evidence="2" id="KW-1185">Reference proteome</keyword>
<protein>
    <submittedName>
        <fullName evidence="1">Uncharacterized protein</fullName>
    </submittedName>
</protein>
<dbReference type="EMBL" id="FQZB01000016">
    <property type="protein sequence ID" value="SHK36945.1"/>
    <property type="molecule type" value="Genomic_DNA"/>
</dbReference>
<accession>A0A1M6RWL5</accession>